<protein>
    <submittedName>
        <fullName evidence="11">Hemolysin, contains CBS domains</fullName>
    </submittedName>
</protein>
<dbReference type="InterPro" id="IPR046342">
    <property type="entry name" value="CBS_dom_sf"/>
</dbReference>
<evidence type="ECO:0000256" key="8">
    <source>
        <dbReference type="SAM" id="MobiDB-lite"/>
    </source>
</evidence>
<sequence>MSWVLQCGLFALLWVLALASYIDRMYFEMGKFLSREYEENIDAWERRVEPKLMIGRDSAAISASLLRQIAMVALAFVLALRLRGTIGHSAASIGRTVFELLLTILIFDRVIPELFFTRTRGQWIVRIAWMVQGLFYLVLPITLTIGLLLSIVGLAEPEAQEPEHPSEAMDALLEAGEEEGILEESDRELVRSVVEFGDKVVREVMVARPAMLAVPGTMTLEEFTAEVNENGFSRVPVYAESIDHITGVAFARDLLAVRDEDARRRTVATLQKPTVFVPETKKVNELLREMQRQKQHMSIVIDEYGGVAGLVTIEDLLEAIVGNIEDEHDTSETQPIEEPEGTWLVPGDFEVDRLRELFSEREEPAKAAILGDGDDPPLADEDQEREEDEPSSQLSAEQLLAQVLDPYDATTVGGLVSEIAGHIPLPGEVVEDGPLRLEVVASTDRTVERVRVALSALNESEPE</sequence>
<evidence type="ECO:0000313" key="11">
    <source>
        <dbReference type="EMBL" id="SEF47045.1"/>
    </source>
</evidence>
<dbReference type="EMBL" id="FNVA01000001">
    <property type="protein sequence ID" value="SEF47045.1"/>
    <property type="molecule type" value="Genomic_DNA"/>
</dbReference>
<name>A0A1H5S994_9BACT</name>
<dbReference type="RefSeq" id="WP_103931102.1">
    <property type="nucleotide sequence ID" value="NZ_FNVA01000001.1"/>
</dbReference>
<reference evidence="11 12" key="1">
    <citation type="submission" date="2016-10" db="EMBL/GenBank/DDBJ databases">
        <authorList>
            <person name="de Groot N.N."/>
        </authorList>
    </citation>
    <scope>NUCLEOTIDE SEQUENCE [LARGE SCALE GENOMIC DNA]</scope>
    <source>
        <strain evidence="11 12">DSM 22489</strain>
    </source>
</reference>
<dbReference type="Proteomes" id="UP000236728">
    <property type="component" value="Unassembled WGS sequence"/>
</dbReference>
<dbReference type="Gene3D" id="3.10.580.10">
    <property type="entry name" value="CBS-domain"/>
    <property type="match status" value="1"/>
</dbReference>
<dbReference type="CDD" id="cd04590">
    <property type="entry name" value="CBS_pair_CorC_HlyC_assoc"/>
    <property type="match status" value="1"/>
</dbReference>
<evidence type="ECO:0000256" key="5">
    <source>
        <dbReference type="ARBA" id="ARBA00023122"/>
    </source>
</evidence>
<gene>
    <name evidence="11" type="ORF">SAMN05421819_0116</name>
</gene>
<evidence type="ECO:0000256" key="3">
    <source>
        <dbReference type="ARBA" id="ARBA00022737"/>
    </source>
</evidence>
<dbReference type="PANTHER" id="PTHR22777:SF17">
    <property type="entry name" value="UPF0053 PROTEIN SLL0260"/>
    <property type="match status" value="1"/>
</dbReference>
<dbReference type="OrthoDB" id="110231at2"/>
<evidence type="ECO:0000256" key="7">
    <source>
        <dbReference type="PROSITE-ProRule" id="PRU00703"/>
    </source>
</evidence>
<feature type="region of interest" description="Disordered" evidence="8">
    <location>
        <begin position="363"/>
        <end position="394"/>
    </location>
</feature>
<evidence type="ECO:0000256" key="6">
    <source>
        <dbReference type="ARBA" id="ARBA00023136"/>
    </source>
</evidence>
<dbReference type="Pfam" id="PF01595">
    <property type="entry name" value="CNNM"/>
    <property type="match status" value="1"/>
</dbReference>
<organism evidence="11 12">
    <name type="scientific">Bryocella elongata</name>
    <dbReference type="NCBI Taxonomy" id="863522"/>
    <lineage>
        <taxon>Bacteria</taxon>
        <taxon>Pseudomonadati</taxon>
        <taxon>Acidobacteriota</taxon>
        <taxon>Terriglobia</taxon>
        <taxon>Terriglobales</taxon>
        <taxon>Acidobacteriaceae</taxon>
        <taxon>Bryocella</taxon>
    </lineage>
</organism>
<dbReference type="AlphaFoldDB" id="A0A1H5S994"/>
<keyword evidence="5 7" id="KW-0129">CBS domain</keyword>
<dbReference type="InterPro" id="IPR002550">
    <property type="entry name" value="CNNM"/>
</dbReference>
<dbReference type="FunFam" id="3.10.580.10:FF:000002">
    <property type="entry name" value="Magnesium/cobalt efflux protein CorC"/>
    <property type="match status" value="1"/>
</dbReference>
<feature type="transmembrane region" description="Helical" evidence="9">
    <location>
        <begin position="123"/>
        <end position="149"/>
    </location>
</feature>
<dbReference type="Gene3D" id="3.30.465.10">
    <property type="match status" value="1"/>
</dbReference>
<accession>A0A1H5S994</accession>
<keyword evidence="3" id="KW-0677">Repeat</keyword>
<evidence type="ECO:0000256" key="1">
    <source>
        <dbReference type="ARBA" id="ARBA00004141"/>
    </source>
</evidence>
<evidence type="ECO:0000259" key="10">
    <source>
        <dbReference type="PROSITE" id="PS51371"/>
    </source>
</evidence>
<dbReference type="Pfam" id="PF03471">
    <property type="entry name" value="CorC_HlyC"/>
    <property type="match status" value="1"/>
</dbReference>
<feature type="compositionally biased region" description="Acidic residues" evidence="8">
    <location>
        <begin position="372"/>
        <end position="390"/>
    </location>
</feature>
<evidence type="ECO:0000313" key="12">
    <source>
        <dbReference type="Proteomes" id="UP000236728"/>
    </source>
</evidence>
<keyword evidence="6 9" id="KW-0472">Membrane</keyword>
<dbReference type="InterPro" id="IPR044751">
    <property type="entry name" value="Ion_transp-like_CBS"/>
</dbReference>
<dbReference type="GO" id="GO:0050660">
    <property type="term" value="F:flavin adenine dinucleotide binding"/>
    <property type="evidence" value="ECO:0007669"/>
    <property type="project" value="InterPro"/>
</dbReference>
<dbReference type="InterPro" id="IPR005170">
    <property type="entry name" value="Transptr-assoc_dom"/>
</dbReference>
<keyword evidence="2 9" id="KW-0812">Transmembrane</keyword>
<dbReference type="InterPro" id="IPR016169">
    <property type="entry name" value="FAD-bd_PCMH_sub2"/>
</dbReference>
<dbReference type="PANTHER" id="PTHR22777">
    <property type="entry name" value="HEMOLYSIN-RELATED"/>
    <property type="match status" value="1"/>
</dbReference>
<dbReference type="SUPFAM" id="SSF56176">
    <property type="entry name" value="FAD-binding/transporter-associated domain-like"/>
    <property type="match status" value="1"/>
</dbReference>
<dbReference type="SMART" id="SM00116">
    <property type="entry name" value="CBS"/>
    <property type="match status" value="2"/>
</dbReference>
<keyword evidence="4 9" id="KW-1133">Transmembrane helix</keyword>
<comment type="subcellular location">
    <subcellularLocation>
        <location evidence="1">Membrane</location>
        <topology evidence="1">Multi-pass membrane protein</topology>
    </subcellularLocation>
</comment>
<dbReference type="GO" id="GO:0005886">
    <property type="term" value="C:plasma membrane"/>
    <property type="evidence" value="ECO:0007669"/>
    <property type="project" value="UniProtKB-SubCell"/>
</dbReference>
<dbReference type="Pfam" id="PF00571">
    <property type="entry name" value="CBS"/>
    <property type="match status" value="1"/>
</dbReference>
<dbReference type="PROSITE" id="PS51371">
    <property type="entry name" value="CBS"/>
    <property type="match status" value="1"/>
</dbReference>
<feature type="transmembrane region" description="Helical" evidence="9">
    <location>
        <begin position="59"/>
        <end position="80"/>
    </location>
</feature>
<dbReference type="SUPFAM" id="SSF54631">
    <property type="entry name" value="CBS-domain pair"/>
    <property type="match status" value="1"/>
</dbReference>
<evidence type="ECO:0000256" key="9">
    <source>
        <dbReference type="SAM" id="Phobius"/>
    </source>
</evidence>
<evidence type="ECO:0000256" key="2">
    <source>
        <dbReference type="ARBA" id="ARBA00022692"/>
    </source>
</evidence>
<dbReference type="InterPro" id="IPR000644">
    <property type="entry name" value="CBS_dom"/>
</dbReference>
<dbReference type="SMART" id="SM01091">
    <property type="entry name" value="CorC_HlyC"/>
    <property type="match status" value="1"/>
</dbReference>
<proteinExistence type="predicted"/>
<dbReference type="InterPro" id="IPR036318">
    <property type="entry name" value="FAD-bd_PCMH-like_sf"/>
</dbReference>
<keyword evidence="12" id="KW-1185">Reference proteome</keyword>
<evidence type="ECO:0000256" key="4">
    <source>
        <dbReference type="ARBA" id="ARBA00022989"/>
    </source>
</evidence>
<feature type="domain" description="CBS" evidence="10">
    <location>
        <begin position="270"/>
        <end position="330"/>
    </location>
</feature>